<protein>
    <submittedName>
        <fullName evidence="2">Uncharacterized protein</fullName>
    </submittedName>
</protein>
<proteinExistence type="predicted"/>
<evidence type="ECO:0000256" key="1">
    <source>
        <dbReference type="SAM" id="Coils"/>
    </source>
</evidence>
<dbReference type="EMBL" id="CM035407">
    <property type="protein sequence ID" value="KAH7442802.1"/>
    <property type="molecule type" value="Genomic_DNA"/>
</dbReference>
<name>A0A8T2V5Z0_CERRI</name>
<accession>A0A8T2V5Z0</accession>
<gene>
    <name evidence="2" type="ORF">KP509_02G002900</name>
</gene>
<evidence type="ECO:0000313" key="3">
    <source>
        <dbReference type="Proteomes" id="UP000825935"/>
    </source>
</evidence>
<dbReference type="AlphaFoldDB" id="A0A8T2V5Z0"/>
<organism evidence="2 3">
    <name type="scientific">Ceratopteris richardii</name>
    <name type="common">Triangle waterfern</name>
    <dbReference type="NCBI Taxonomy" id="49495"/>
    <lineage>
        <taxon>Eukaryota</taxon>
        <taxon>Viridiplantae</taxon>
        <taxon>Streptophyta</taxon>
        <taxon>Embryophyta</taxon>
        <taxon>Tracheophyta</taxon>
        <taxon>Polypodiopsida</taxon>
        <taxon>Polypodiidae</taxon>
        <taxon>Polypodiales</taxon>
        <taxon>Pteridineae</taxon>
        <taxon>Pteridaceae</taxon>
        <taxon>Parkerioideae</taxon>
        <taxon>Ceratopteris</taxon>
    </lineage>
</organism>
<comment type="caution">
    <text evidence="2">The sequence shown here is derived from an EMBL/GenBank/DDBJ whole genome shotgun (WGS) entry which is preliminary data.</text>
</comment>
<feature type="coiled-coil region" evidence="1">
    <location>
        <begin position="50"/>
        <end position="84"/>
    </location>
</feature>
<reference evidence="2" key="1">
    <citation type="submission" date="2021-08" db="EMBL/GenBank/DDBJ databases">
        <title>WGS assembly of Ceratopteris richardii.</title>
        <authorList>
            <person name="Marchant D.B."/>
            <person name="Chen G."/>
            <person name="Jenkins J."/>
            <person name="Shu S."/>
            <person name="Leebens-Mack J."/>
            <person name="Grimwood J."/>
            <person name="Schmutz J."/>
            <person name="Soltis P."/>
            <person name="Soltis D."/>
            <person name="Chen Z.-H."/>
        </authorList>
    </citation>
    <scope>NUCLEOTIDE SEQUENCE</scope>
    <source>
        <strain evidence="2">Whitten #5841</strain>
        <tissue evidence="2">Leaf</tissue>
    </source>
</reference>
<evidence type="ECO:0000313" key="2">
    <source>
        <dbReference type="EMBL" id="KAH7442802.1"/>
    </source>
</evidence>
<dbReference type="OrthoDB" id="1932783at2759"/>
<keyword evidence="3" id="KW-1185">Reference proteome</keyword>
<sequence>MEGEAKDTNSILQDFSDLAERILSLWEGEHSLRRRIEVLAERQKAMGEGIRCAEEAQRDLRLRLGELEQHTEEQQASLDHLKKQRLYVLAQGTKVFSKNFLAARSVTCSIGPQLCDIVNNHTSSDLLLPHSVSGIPRGMKHGTNSAALVFSAGQFIAFDMLQFIHKRLTSYMWAHMCKRVRNMNTEEEKGDFLRIFRGVDGESAFGTKPLSEMTYAELLDFALKKKQVEAEVEMALQAAETQLMEEAVLAGYVGANESLCSMRNQMLVYLQYYRHFKFAAARQGILLSFNTCISQSDISRIKHAADFGFLGVLQPACQLIQLACFLLSKM</sequence>
<dbReference type="Proteomes" id="UP000825935">
    <property type="component" value="Chromosome 2"/>
</dbReference>
<keyword evidence="1" id="KW-0175">Coiled coil</keyword>
<dbReference type="EMBL" id="CM035407">
    <property type="protein sequence ID" value="KAH7442803.1"/>
    <property type="molecule type" value="Genomic_DNA"/>
</dbReference>